<evidence type="ECO:0000256" key="1">
    <source>
        <dbReference type="ARBA" id="ARBA00022729"/>
    </source>
</evidence>
<dbReference type="HAMAP" id="MF_02066">
    <property type="entry name" value="CpoB"/>
    <property type="match status" value="1"/>
</dbReference>
<sequence length="279" mass="31066">MNGLLRLSALILGGMGIMQGPSRVWAAEPEIEARLGRLERIIENQSGAELLLQMQQLQGEMQALRGMVEQQGIEIERLKRQQRDQFLDLNAPRLQSGARAPQTPNTPSDPSADKGDQPAPSIAPEPAVLPVEPAAPNPSGIPALPQPETAQGDERALYTQAFNQFKERRYPEAKAALAEYLRRYPQGSYADGARYWLAETEYALRDYPAALAEYERLIQQYPASTKAPGALLKIGLIHDEQRQPEQARSVLERLIRDYPNAPEAKLARDRLQRAARSGR</sequence>
<dbReference type="InterPro" id="IPR032519">
    <property type="entry name" value="YbgF_tri"/>
</dbReference>
<dbReference type="Proteomes" id="UP000502699">
    <property type="component" value="Chromosome"/>
</dbReference>
<dbReference type="Gene3D" id="1.20.5.110">
    <property type="match status" value="1"/>
</dbReference>
<protein>
    <recommendedName>
        <fullName evidence="2">Cell division coordinator CpoB</fullName>
    </recommendedName>
</protein>
<keyword evidence="7" id="KW-1185">Reference proteome</keyword>
<feature type="domain" description="YbgF trimerisation" evidence="5">
    <location>
        <begin position="31"/>
        <end position="99"/>
    </location>
</feature>
<dbReference type="InterPro" id="IPR039565">
    <property type="entry name" value="BamD-like"/>
</dbReference>
<dbReference type="Pfam" id="PF13525">
    <property type="entry name" value="YfiO"/>
    <property type="match status" value="1"/>
</dbReference>
<proteinExistence type="inferred from homology"/>
<comment type="similarity">
    <text evidence="2">Belongs to the CpoB family.</text>
</comment>
<dbReference type="Gene3D" id="1.25.40.10">
    <property type="entry name" value="Tetratricopeptide repeat domain"/>
    <property type="match status" value="1"/>
</dbReference>
<comment type="function">
    <text evidence="2">Mediates coordination of peptidoglycan synthesis and outer membrane constriction during cell division.</text>
</comment>
<feature type="compositionally biased region" description="Low complexity" evidence="3">
    <location>
        <begin position="124"/>
        <end position="138"/>
    </location>
</feature>
<dbReference type="AlphaFoldDB" id="A0A6G7VC72"/>
<dbReference type="KEGG" id="cjap:GWK36_05740"/>
<dbReference type="NCBIfam" id="TIGR02795">
    <property type="entry name" value="tol_pal_ybgF"/>
    <property type="match status" value="1"/>
</dbReference>
<feature type="region of interest" description="Disordered" evidence="3">
    <location>
        <begin position="92"/>
        <end position="152"/>
    </location>
</feature>
<keyword evidence="2" id="KW-0131">Cell cycle</keyword>
<keyword evidence="1 2" id="KW-0732">Signal</keyword>
<reference evidence="7" key="1">
    <citation type="submission" date="2020-01" db="EMBL/GenBank/DDBJ databases">
        <title>Caldichromatium gen. nov., sp. nov., a thermophilic purple sulfur bacterium member of the family Chromatiaceae isolated from Nakabusa hot spring, Japan.</title>
        <authorList>
            <person name="Saini M.K."/>
            <person name="Hanada S."/>
            <person name="Tank M."/>
        </authorList>
    </citation>
    <scope>NUCLEOTIDE SEQUENCE [LARGE SCALE GENOMIC DNA]</scope>
    <source>
        <strain evidence="7">No.7</strain>
    </source>
</reference>
<evidence type="ECO:0000256" key="2">
    <source>
        <dbReference type="HAMAP-Rule" id="MF_02066"/>
    </source>
</evidence>
<dbReference type="RefSeq" id="WP_166270330.1">
    <property type="nucleotide sequence ID" value="NZ_CP048029.1"/>
</dbReference>
<keyword evidence="2" id="KW-0574">Periplasm</keyword>
<name>A0A6G7VC72_9GAMM</name>
<dbReference type="InterPro" id="IPR011990">
    <property type="entry name" value="TPR-like_helical_dom_sf"/>
</dbReference>
<evidence type="ECO:0000313" key="7">
    <source>
        <dbReference type="Proteomes" id="UP000502699"/>
    </source>
</evidence>
<dbReference type="Pfam" id="PF16331">
    <property type="entry name" value="TolA_bind_tri"/>
    <property type="match status" value="1"/>
</dbReference>
<dbReference type="SUPFAM" id="SSF48452">
    <property type="entry name" value="TPR-like"/>
    <property type="match status" value="1"/>
</dbReference>
<keyword evidence="2" id="KW-0175">Coiled coil</keyword>
<evidence type="ECO:0000259" key="4">
    <source>
        <dbReference type="Pfam" id="PF13525"/>
    </source>
</evidence>
<organism evidence="6 7">
    <name type="scientific">Caldichromatium japonicum</name>
    <dbReference type="NCBI Taxonomy" id="2699430"/>
    <lineage>
        <taxon>Bacteria</taxon>
        <taxon>Pseudomonadati</taxon>
        <taxon>Pseudomonadota</taxon>
        <taxon>Gammaproteobacteria</taxon>
        <taxon>Chromatiales</taxon>
        <taxon>Chromatiaceae</taxon>
        <taxon>Caldichromatium</taxon>
    </lineage>
</organism>
<dbReference type="GO" id="GO:0030288">
    <property type="term" value="C:outer membrane-bounded periplasmic space"/>
    <property type="evidence" value="ECO:0007669"/>
    <property type="project" value="UniProtKB-UniRule"/>
</dbReference>
<comment type="subcellular location">
    <subcellularLocation>
        <location evidence="2">Periplasm</location>
    </subcellularLocation>
</comment>
<feature type="domain" description="Outer membrane lipoprotein BamD-like" evidence="4">
    <location>
        <begin position="152"/>
        <end position="272"/>
    </location>
</feature>
<dbReference type="EMBL" id="CP048029">
    <property type="protein sequence ID" value="QIK37564.1"/>
    <property type="molecule type" value="Genomic_DNA"/>
</dbReference>
<dbReference type="GO" id="GO:0043093">
    <property type="term" value="P:FtsZ-dependent cytokinesis"/>
    <property type="evidence" value="ECO:0007669"/>
    <property type="project" value="UniProtKB-UniRule"/>
</dbReference>
<keyword evidence="2" id="KW-0132">Cell division</keyword>
<evidence type="ECO:0000256" key="3">
    <source>
        <dbReference type="SAM" id="MobiDB-lite"/>
    </source>
</evidence>
<accession>A0A6G7VC72</accession>
<gene>
    <name evidence="6" type="primary">ybgF</name>
    <name evidence="2" type="synonym">cpoB</name>
    <name evidence="6" type="ORF">GWK36_05740</name>
</gene>
<dbReference type="GO" id="GO:0070206">
    <property type="term" value="P:protein trimerization"/>
    <property type="evidence" value="ECO:0007669"/>
    <property type="project" value="InterPro"/>
</dbReference>
<dbReference type="InterPro" id="IPR014162">
    <property type="entry name" value="CpoB_C"/>
</dbReference>
<evidence type="ECO:0000313" key="6">
    <source>
        <dbReference type="EMBL" id="QIK37564.1"/>
    </source>
</evidence>
<evidence type="ECO:0000259" key="5">
    <source>
        <dbReference type="Pfam" id="PF16331"/>
    </source>
</evidence>
<dbReference type="InterPro" id="IPR034706">
    <property type="entry name" value="CpoB"/>
</dbReference>
<feature type="coiled-coil region" evidence="2">
    <location>
        <begin position="54"/>
        <end position="81"/>
    </location>
</feature>